<evidence type="ECO:0000256" key="9">
    <source>
        <dbReference type="ARBA" id="ARBA00023042"/>
    </source>
</evidence>
<evidence type="ECO:0000256" key="4">
    <source>
        <dbReference type="ARBA" id="ARBA00022622"/>
    </source>
</evidence>
<dbReference type="InterPro" id="IPR013846">
    <property type="entry name" value="mRNA_cap_enzyme_C"/>
</dbReference>
<comment type="catalytic activity">
    <reaction evidence="13">
        <text>a 5'-end diphospho-ribonucleoside in mRNA + GTP + H(+) = a 5'-end (5'-triphosphoguanosine)-ribonucleoside in mRNA + diphosphate</text>
        <dbReference type="Rhea" id="RHEA:67012"/>
        <dbReference type="Rhea" id="RHEA-COMP:17165"/>
        <dbReference type="Rhea" id="RHEA-COMP:17166"/>
        <dbReference type="ChEBI" id="CHEBI:15378"/>
        <dbReference type="ChEBI" id="CHEBI:33019"/>
        <dbReference type="ChEBI" id="CHEBI:37565"/>
        <dbReference type="ChEBI" id="CHEBI:167616"/>
        <dbReference type="ChEBI" id="CHEBI:167617"/>
        <dbReference type="EC" id="2.7.7.50"/>
    </reaction>
    <physiologicalReaction direction="left-to-right" evidence="13">
        <dbReference type="Rhea" id="RHEA:67013"/>
    </physiologicalReaction>
</comment>
<dbReference type="PROSITE" id="PS51677">
    <property type="entry name" value="NODB"/>
    <property type="match status" value="1"/>
</dbReference>
<dbReference type="Gene3D" id="3.20.20.370">
    <property type="entry name" value="Glycoside hydrolase/deacetylase"/>
    <property type="match status" value="1"/>
</dbReference>
<dbReference type="PANTHER" id="PTHR10367:SF17">
    <property type="entry name" value="MRNA-CAPPING ENZYME"/>
    <property type="match status" value="1"/>
</dbReference>
<dbReference type="GO" id="GO:0005975">
    <property type="term" value="P:carbohydrate metabolic process"/>
    <property type="evidence" value="ECO:0007669"/>
    <property type="project" value="InterPro"/>
</dbReference>
<keyword evidence="10" id="KW-0342">GTP-binding</keyword>
<dbReference type="SUPFAM" id="SSF56091">
    <property type="entry name" value="DNA ligase/mRNA capping enzyme, catalytic domain"/>
    <property type="match status" value="1"/>
</dbReference>
<keyword evidence="4" id="KW-0472">Membrane</keyword>
<feature type="region of interest" description="Disordered" evidence="14">
    <location>
        <begin position="782"/>
        <end position="824"/>
    </location>
</feature>
<dbReference type="InterPro" id="IPR011330">
    <property type="entry name" value="Glyco_hydro/deAcase_b/a-brl"/>
</dbReference>
<keyword evidence="6 16" id="KW-0808">Transferase</keyword>
<organism evidence="16 17">
    <name type="scientific">Malassezia equina</name>
    <dbReference type="NCBI Taxonomy" id="1381935"/>
    <lineage>
        <taxon>Eukaryota</taxon>
        <taxon>Fungi</taxon>
        <taxon>Dikarya</taxon>
        <taxon>Basidiomycota</taxon>
        <taxon>Ustilaginomycotina</taxon>
        <taxon>Malasseziomycetes</taxon>
        <taxon>Malasseziales</taxon>
        <taxon>Malasseziaceae</taxon>
        <taxon>Malassezia</taxon>
    </lineage>
</organism>
<feature type="compositionally biased region" description="Low complexity" evidence="14">
    <location>
        <begin position="73"/>
        <end position="111"/>
    </location>
</feature>
<dbReference type="Pfam" id="PF01331">
    <property type="entry name" value="mRNA_cap_enzyme"/>
    <property type="match status" value="1"/>
</dbReference>
<evidence type="ECO:0000313" key="16">
    <source>
        <dbReference type="EMBL" id="WFD24228.1"/>
    </source>
</evidence>
<reference evidence="16" key="1">
    <citation type="submission" date="2023-03" db="EMBL/GenBank/DDBJ databases">
        <title>Mating type loci evolution in Malassezia.</title>
        <authorList>
            <person name="Coelho M.A."/>
        </authorList>
    </citation>
    <scope>NUCLEOTIDE SEQUENCE</scope>
    <source>
        <strain evidence="16">CBS 12830</strain>
    </source>
</reference>
<feature type="region of interest" description="Disordered" evidence="14">
    <location>
        <begin position="68"/>
        <end position="143"/>
    </location>
</feature>
<dbReference type="InterPro" id="IPR002509">
    <property type="entry name" value="NODB_dom"/>
</dbReference>
<dbReference type="EC" id="2.7.7.50" evidence="3"/>
<keyword evidence="9" id="KW-0506">mRNA capping</keyword>
<evidence type="ECO:0000256" key="11">
    <source>
        <dbReference type="ARBA" id="ARBA00023242"/>
    </source>
</evidence>
<dbReference type="Pfam" id="PF01522">
    <property type="entry name" value="Polysacc_deac_1"/>
    <property type="match status" value="1"/>
</dbReference>
<dbReference type="CDD" id="cd07895">
    <property type="entry name" value="Adenylation_mRNA_capping"/>
    <property type="match status" value="1"/>
</dbReference>
<keyword evidence="11" id="KW-0539">Nucleus</keyword>
<feature type="compositionally biased region" description="Low complexity" evidence="14">
    <location>
        <begin position="122"/>
        <end position="143"/>
    </location>
</feature>
<proteinExistence type="predicted"/>
<keyword evidence="12" id="KW-0449">Lipoprotein</keyword>
<evidence type="ECO:0000256" key="2">
    <source>
        <dbReference type="ARBA" id="ARBA00004609"/>
    </source>
</evidence>
<dbReference type="Pfam" id="PF03919">
    <property type="entry name" value="mRNA_cap_C"/>
    <property type="match status" value="1"/>
</dbReference>
<keyword evidence="17" id="KW-1185">Reference proteome</keyword>
<evidence type="ECO:0000256" key="3">
    <source>
        <dbReference type="ARBA" id="ARBA00012475"/>
    </source>
</evidence>
<feature type="domain" description="NodB homology" evidence="15">
    <location>
        <begin position="219"/>
        <end position="422"/>
    </location>
</feature>
<keyword evidence="5" id="KW-0507">mRNA processing</keyword>
<dbReference type="AlphaFoldDB" id="A0AAF0EGW2"/>
<dbReference type="GO" id="GO:0016810">
    <property type="term" value="F:hydrolase activity, acting on carbon-nitrogen (but not peptide) bonds"/>
    <property type="evidence" value="ECO:0007669"/>
    <property type="project" value="InterPro"/>
</dbReference>
<dbReference type="Gene3D" id="2.40.50.140">
    <property type="entry name" value="Nucleic acid-binding proteins"/>
    <property type="match status" value="1"/>
</dbReference>
<dbReference type="GO" id="GO:0098552">
    <property type="term" value="C:side of membrane"/>
    <property type="evidence" value="ECO:0007669"/>
    <property type="project" value="UniProtKB-KW"/>
</dbReference>
<dbReference type="GO" id="GO:0005524">
    <property type="term" value="F:ATP binding"/>
    <property type="evidence" value="ECO:0007669"/>
    <property type="project" value="InterPro"/>
</dbReference>
<dbReference type="GO" id="GO:0005525">
    <property type="term" value="F:GTP binding"/>
    <property type="evidence" value="ECO:0007669"/>
    <property type="project" value="UniProtKB-KW"/>
</dbReference>
<name>A0AAF0EGW2_9BASI</name>
<dbReference type="SUPFAM" id="SSF50249">
    <property type="entry name" value="Nucleic acid-binding proteins"/>
    <property type="match status" value="1"/>
</dbReference>
<protein>
    <recommendedName>
        <fullName evidence="3">mRNA guanylyltransferase</fullName>
        <ecNumber evidence="3">2.7.7.50</ecNumber>
    </recommendedName>
</protein>
<comment type="subcellular location">
    <subcellularLocation>
        <location evidence="2">Cell membrane</location>
        <topology evidence="2">Lipid-anchor</topology>
        <topology evidence="2">GPI-anchor</topology>
    </subcellularLocation>
    <subcellularLocation>
        <location evidence="1">Nucleus</location>
    </subcellularLocation>
</comment>
<evidence type="ECO:0000256" key="8">
    <source>
        <dbReference type="ARBA" id="ARBA00022741"/>
    </source>
</evidence>
<evidence type="ECO:0000259" key="15">
    <source>
        <dbReference type="PROSITE" id="PS51677"/>
    </source>
</evidence>
<dbReference type="GO" id="GO:0006370">
    <property type="term" value="P:7-methylguanosine mRNA capping"/>
    <property type="evidence" value="ECO:0007669"/>
    <property type="project" value="UniProtKB-KW"/>
</dbReference>
<keyword evidence="8" id="KW-0547">Nucleotide-binding</keyword>
<evidence type="ECO:0000256" key="1">
    <source>
        <dbReference type="ARBA" id="ARBA00004123"/>
    </source>
</evidence>
<gene>
    <name evidence="16" type="primary">CEG1</name>
    <name evidence="16" type="ORF">MEQU1_002925</name>
</gene>
<evidence type="ECO:0000256" key="5">
    <source>
        <dbReference type="ARBA" id="ARBA00022664"/>
    </source>
</evidence>
<dbReference type="Proteomes" id="UP001214415">
    <property type="component" value="Chromosome 5"/>
</dbReference>
<keyword evidence="4" id="KW-0336">GPI-anchor</keyword>
<evidence type="ECO:0000256" key="7">
    <source>
        <dbReference type="ARBA" id="ARBA00022695"/>
    </source>
</evidence>
<dbReference type="SUPFAM" id="SSF88713">
    <property type="entry name" value="Glycoside hydrolase/deacetylase"/>
    <property type="match status" value="1"/>
</dbReference>
<dbReference type="GO" id="GO:0005634">
    <property type="term" value="C:nucleus"/>
    <property type="evidence" value="ECO:0007669"/>
    <property type="project" value="UniProtKB-SubCell"/>
</dbReference>
<evidence type="ECO:0000256" key="10">
    <source>
        <dbReference type="ARBA" id="ARBA00023134"/>
    </source>
</evidence>
<evidence type="ECO:0000256" key="14">
    <source>
        <dbReference type="SAM" id="MobiDB-lite"/>
    </source>
</evidence>
<evidence type="ECO:0000256" key="6">
    <source>
        <dbReference type="ARBA" id="ARBA00022679"/>
    </source>
</evidence>
<accession>A0AAF0EGW2</accession>
<dbReference type="EMBL" id="CP119904">
    <property type="protein sequence ID" value="WFD24228.1"/>
    <property type="molecule type" value="Genomic_DNA"/>
</dbReference>
<dbReference type="Gene3D" id="3.30.470.30">
    <property type="entry name" value="DNA ligase/mRNA capping enzyme"/>
    <property type="match status" value="1"/>
</dbReference>
<evidence type="ECO:0000256" key="13">
    <source>
        <dbReference type="ARBA" id="ARBA00044624"/>
    </source>
</evidence>
<keyword evidence="7 16" id="KW-0548">Nucleotidyltransferase</keyword>
<dbReference type="GO" id="GO:0005886">
    <property type="term" value="C:plasma membrane"/>
    <property type="evidence" value="ECO:0007669"/>
    <property type="project" value="UniProtKB-SubCell"/>
</dbReference>
<dbReference type="InterPro" id="IPR051029">
    <property type="entry name" value="mRNA_Capping_Enz/RNA_Phosphat"/>
</dbReference>
<dbReference type="InterPro" id="IPR012340">
    <property type="entry name" value="NA-bd_OB-fold"/>
</dbReference>
<dbReference type="GO" id="GO:0004484">
    <property type="term" value="F:mRNA guanylyltransferase activity"/>
    <property type="evidence" value="ECO:0007669"/>
    <property type="project" value="UniProtKB-EC"/>
</dbReference>
<evidence type="ECO:0000313" key="17">
    <source>
        <dbReference type="Proteomes" id="UP001214415"/>
    </source>
</evidence>
<evidence type="ECO:0000256" key="12">
    <source>
        <dbReference type="ARBA" id="ARBA00023288"/>
    </source>
</evidence>
<dbReference type="PANTHER" id="PTHR10367">
    <property type="entry name" value="MRNA-CAPPING ENZYME"/>
    <property type="match status" value="1"/>
</dbReference>
<dbReference type="InterPro" id="IPR001339">
    <property type="entry name" value="mRNA_cap_enzyme_adenylation"/>
</dbReference>
<feature type="compositionally biased region" description="Low complexity" evidence="14">
    <location>
        <begin position="813"/>
        <end position="824"/>
    </location>
</feature>
<keyword evidence="4" id="KW-0325">Glycoprotein</keyword>
<sequence length="824" mass="91413">MFPQIKKAFKNVVPLTACLNVTSPYAENNITYSVFADYVKGNINPKGLPSMDNMPIQPGFTLNVQPLDQQTQSSFSPKSMSNSKNSSVNTSASSTSAPASSGVSSTPSGNGQAQPASGTGSGSAQSFSDSSSDSQSSSNNNKNSALSNQMISITVASQSDFNHILDVNIQCAPYKLPEIDGLLQKTKFPPVGQIASIHEGDTNAQDALDNILKSGIIPQDVPVKEDNDDDHASVNQDGYNATDPDSTLFYIGSNVIQHPYQAQRGVTDGHDICVQSWSNPYLTTLPNDQVFSELYYTALSIKAVLGVTPTCWRPPFGDVDDRVRAIAYGLGLRTIMYAADAKTTSKGYDKVAGMESSSSPIVQLYETSNATMSSIISHLPELKRAYQLILPVTACMNITRPYTEDIVYPNFLQAQKPYFKYGNLPKNTTIATDTTPEYEVKSLHEMDYGFANSLNATGVNATFPAKTDASNMVKDISDIIGTMLQSPHDHPGKKPKRTIEPSQDKVFLIDPKLTSGQLNNTVLDGELVVDQISKTQRRLRLLLFDALVVDEDNVMSRPLSRRYGCLQCQIHPAFMQHIKANADARMRAPFEVFVKPMDLAYGLAEVLQVKMAKLQHGCDGLIFTSLHAPYVTGTTPNILKWKPPQENTIDFKVELCFPPDLDKDPFGDTPDWTSKPTFKLLQHVHGDEHEFYDWLDMEDEEWEDWKSKREQLDDRIVECAWHPPSPEGKDVPTWHITRIREDKETANHKTTVSRVMESIRDGVLEEELIGLVPEIRTAWKSEEREWARSQIQKNQRRPYPPNVKGLGGPGPPMRKGGMPNLKRR</sequence>